<evidence type="ECO:0000313" key="1">
    <source>
        <dbReference type="EMBL" id="CAG7729415.1"/>
    </source>
</evidence>
<comment type="caution">
    <text evidence="1">The sequence shown here is derived from an EMBL/GenBank/DDBJ whole genome shotgun (WGS) entry which is preliminary data.</text>
</comment>
<dbReference type="AlphaFoldDB" id="A0A8J2KP37"/>
<proteinExistence type="predicted"/>
<feature type="non-terminal residue" evidence="1">
    <location>
        <position position="1"/>
    </location>
</feature>
<sequence>VVHKWVPAHRDPKCRSITDKTILLLKIEDKFVPIAETGVADLGAERQNHD</sequence>
<name>A0A8J2KP37_9HEXA</name>
<protein>
    <submittedName>
        <fullName evidence="1">Uncharacterized protein</fullName>
    </submittedName>
</protein>
<dbReference type="OrthoDB" id="10037631at2759"/>
<keyword evidence="2" id="KW-1185">Reference proteome</keyword>
<reference evidence="1" key="1">
    <citation type="submission" date="2021-06" db="EMBL/GenBank/DDBJ databases">
        <authorList>
            <person name="Hodson N. C."/>
            <person name="Mongue J. A."/>
            <person name="Jaron S. K."/>
        </authorList>
    </citation>
    <scope>NUCLEOTIDE SEQUENCE</scope>
</reference>
<evidence type="ECO:0000313" key="2">
    <source>
        <dbReference type="Proteomes" id="UP000708208"/>
    </source>
</evidence>
<organism evidence="1 2">
    <name type="scientific">Allacma fusca</name>
    <dbReference type="NCBI Taxonomy" id="39272"/>
    <lineage>
        <taxon>Eukaryota</taxon>
        <taxon>Metazoa</taxon>
        <taxon>Ecdysozoa</taxon>
        <taxon>Arthropoda</taxon>
        <taxon>Hexapoda</taxon>
        <taxon>Collembola</taxon>
        <taxon>Symphypleona</taxon>
        <taxon>Sminthuridae</taxon>
        <taxon>Allacma</taxon>
    </lineage>
</organism>
<accession>A0A8J2KP37</accession>
<gene>
    <name evidence="1" type="ORF">AFUS01_LOCUS18131</name>
</gene>
<dbReference type="EMBL" id="CAJVCH010178059">
    <property type="protein sequence ID" value="CAG7729415.1"/>
    <property type="molecule type" value="Genomic_DNA"/>
</dbReference>
<dbReference type="Proteomes" id="UP000708208">
    <property type="component" value="Unassembled WGS sequence"/>
</dbReference>